<gene>
    <name evidence="2" type="ORF">RHIZ70_2049</name>
</gene>
<evidence type="ECO:0000313" key="2">
    <source>
        <dbReference type="EMBL" id="SSC66341.1"/>
    </source>
</evidence>
<protein>
    <recommendedName>
        <fullName evidence="1">Methyltransferase domain-containing protein</fullName>
    </recommendedName>
</protein>
<keyword evidence="3" id="KW-1185">Reference proteome</keyword>
<dbReference type="EMBL" id="UEYP01000002">
    <property type="protein sequence ID" value="SSC66341.1"/>
    <property type="molecule type" value="Genomic_DNA"/>
</dbReference>
<dbReference type="Proteomes" id="UP000254764">
    <property type="component" value="Unassembled WGS sequence"/>
</dbReference>
<dbReference type="InterPro" id="IPR041698">
    <property type="entry name" value="Methyltransf_25"/>
</dbReference>
<reference evidence="3" key="1">
    <citation type="submission" date="2018-07" db="EMBL/GenBank/DDBJ databases">
        <authorList>
            <person name="Peiro R."/>
            <person name="Begona"/>
            <person name="Cbmso G."/>
            <person name="Lopez M."/>
            <person name="Gonzalez S."/>
        </authorList>
    </citation>
    <scope>NUCLEOTIDE SEQUENCE [LARGE SCALE GENOMIC DNA]</scope>
</reference>
<dbReference type="PANTHER" id="PTHR43464:SF58">
    <property type="entry name" value="BLR7975 PROTEIN"/>
    <property type="match status" value="1"/>
</dbReference>
<dbReference type="CDD" id="cd02440">
    <property type="entry name" value="AdoMet_MTases"/>
    <property type="match status" value="1"/>
</dbReference>
<sequence length="231" mass="25094">MEDNLTPFLNPNAVATYTQDTQRKVPGLAALHRMATILLGEGAPDAAHILVVGAGGGLELKAMAELRAGWQFTGVDPSPAMLDIARQTTAPHKDRIELITGTIDQAPSGRFDGATCLLMLHFLDRNERLRTLKQIHARLKPGRPLVVVHHSMPESERRQWLTRSVAFAGDIDFDPKSAAGSVKAMAERLPLLTPSEDEALFLEAGFSEPALFYAAFSFRGWLALAGQPSTT</sequence>
<evidence type="ECO:0000259" key="1">
    <source>
        <dbReference type="Pfam" id="PF13649"/>
    </source>
</evidence>
<dbReference type="Pfam" id="PF13649">
    <property type="entry name" value="Methyltransf_25"/>
    <property type="match status" value="1"/>
</dbReference>
<dbReference type="SUPFAM" id="SSF53335">
    <property type="entry name" value="S-adenosyl-L-methionine-dependent methyltransferases"/>
    <property type="match status" value="1"/>
</dbReference>
<dbReference type="GO" id="GO:0008168">
    <property type="term" value="F:methyltransferase activity"/>
    <property type="evidence" value="ECO:0007669"/>
    <property type="project" value="TreeGrafter"/>
</dbReference>
<name>A0A376AES0_9HYPH</name>
<organism evidence="2 3">
    <name type="scientific">Ciceribacter selenitireducens ATCC BAA-1503</name>
    <dbReference type="NCBI Taxonomy" id="1336235"/>
    <lineage>
        <taxon>Bacteria</taxon>
        <taxon>Pseudomonadati</taxon>
        <taxon>Pseudomonadota</taxon>
        <taxon>Alphaproteobacteria</taxon>
        <taxon>Hyphomicrobiales</taxon>
        <taxon>Rhizobiaceae</taxon>
        <taxon>Ciceribacter</taxon>
    </lineage>
</organism>
<evidence type="ECO:0000313" key="3">
    <source>
        <dbReference type="Proteomes" id="UP000254764"/>
    </source>
</evidence>
<accession>A0A376AES0</accession>
<dbReference type="AlphaFoldDB" id="A0A376AES0"/>
<dbReference type="RefSeq" id="WP_115669144.1">
    <property type="nucleotide sequence ID" value="NZ_UEYP01000002.1"/>
</dbReference>
<dbReference type="InterPro" id="IPR029063">
    <property type="entry name" value="SAM-dependent_MTases_sf"/>
</dbReference>
<dbReference type="Gene3D" id="3.40.50.150">
    <property type="entry name" value="Vaccinia Virus protein VP39"/>
    <property type="match status" value="1"/>
</dbReference>
<feature type="domain" description="Methyltransferase" evidence="1">
    <location>
        <begin position="49"/>
        <end position="142"/>
    </location>
</feature>
<dbReference type="PANTHER" id="PTHR43464">
    <property type="entry name" value="METHYLTRANSFERASE"/>
    <property type="match status" value="1"/>
</dbReference>
<proteinExistence type="predicted"/>
<dbReference type="OrthoDB" id="213472at2"/>